<dbReference type="EMBL" id="FUWX01000009">
    <property type="protein sequence ID" value="SJZ71195.1"/>
    <property type="molecule type" value="Genomic_DNA"/>
</dbReference>
<feature type="transmembrane region" description="Helical" evidence="6">
    <location>
        <begin position="61"/>
        <end position="87"/>
    </location>
</feature>
<dbReference type="Gene3D" id="1.20.120.940">
    <property type="entry name" value="Putative aromatic acid exporter, C-terminal domain"/>
    <property type="match status" value="1"/>
</dbReference>
<proteinExistence type="predicted"/>
<dbReference type="GO" id="GO:0005886">
    <property type="term" value="C:plasma membrane"/>
    <property type="evidence" value="ECO:0007669"/>
    <property type="project" value="UniProtKB-SubCell"/>
</dbReference>
<keyword evidence="2" id="KW-1003">Cell membrane</keyword>
<sequence>MKYLDHKIIKTAFGAFISVLLANYLGIKYGATAGIVTIISIQSTKKESLKIALERFLASFIGLGLSSLLFYFLGFTPLILGIFILIFMPICIKFNLFQGFLVTVVLSTHLLADKSSSLKLLGNEFSILVLGTLVAIILNLYMPKVNNKIRDTQSGIDDIIRKILDRMSSDLKCNCVSIDEEKLFTTLKSKVDLGKSLALTDYNNDLFGDSTYYMELFSMKRSQYKVLLRMRSHFRHFYLTYNQSLMISNFTKQVSLSVGKEKLMPELLTALLELKEIFREMDLPKTREEFENRATLFQFLNDLEDFLIIKNDFMAKHKL</sequence>
<evidence type="ECO:0000256" key="4">
    <source>
        <dbReference type="ARBA" id="ARBA00022989"/>
    </source>
</evidence>
<keyword evidence="9" id="KW-1185">Reference proteome</keyword>
<dbReference type="Pfam" id="PF06081">
    <property type="entry name" value="ArAE_1"/>
    <property type="match status" value="1"/>
</dbReference>
<evidence type="ECO:0000256" key="3">
    <source>
        <dbReference type="ARBA" id="ARBA00022692"/>
    </source>
</evidence>
<dbReference type="Pfam" id="PF11728">
    <property type="entry name" value="ArAE_1_C"/>
    <property type="match status" value="1"/>
</dbReference>
<feature type="transmembrane region" description="Helical" evidence="6">
    <location>
        <begin position="12"/>
        <end position="41"/>
    </location>
</feature>
<dbReference type="PANTHER" id="PTHR40064:SF1">
    <property type="entry name" value="MEMBRANE PROTEIN"/>
    <property type="match status" value="1"/>
</dbReference>
<accession>A0A1T4MWN7</accession>
<keyword evidence="5 6" id="KW-0472">Membrane</keyword>
<gene>
    <name evidence="8" type="ORF">SAMN02745174_01354</name>
</gene>
<dbReference type="Proteomes" id="UP000191153">
    <property type="component" value="Unassembled WGS sequence"/>
</dbReference>
<organism evidence="8 9">
    <name type="scientific">Cetobacterium ceti</name>
    <dbReference type="NCBI Taxonomy" id="180163"/>
    <lineage>
        <taxon>Bacteria</taxon>
        <taxon>Fusobacteriati</taxon>
        <taxon>Fusobacteriota</taxon>
        <taxon>Fusobacteriia</taxon>
        <taxon>Fusobacteriales</taxon>
        <taxon>Fusobacteriaceae</taxon>
        <taxon>Cetobacterium</taxon>
    </lineage>
</organism>
<dbReference type="AlphaFoldDB" id="A0A1T4MWN7"/>
<dbReference type="OrthoDB" id="357521at2"/>
<feature type="transmembrane region" description="Helical" evidence="6">
    <location>
        <begin position="124"/>
        <end position="142"/>
    </location>
</feature>
<evidence type="ECO:0000256" key="1">
    <source>
        <dbReference type="ARBA" id="ARBA00004651"/>
    </source>
</evidence>
<comment type="subcellular location">
    <subcellularLocation>
        <location evidence="1">Cell membrane</location>
        <topology evidence="1">Multi-pass membrane protein</topology>
    </subcellularLocation>
</comment>
<keyword evidence="3 6" id="KW-0812">Transmembrane</keyword>
<dbReference type="InterPro" id="IPR052984">
    <property type="entry name" value="UPF0421"/>
</dbReference>
<dbReference type="PANTHER" id="PTHR40064">
    <property type="entry name" value="MEMBRANE PROTEIN-RELATED"/>
    <property type="match status" value="1"/>
</dbReference>
<dbReference type="InterPro" id="IPR010343">
    <property type="entry name" value="ArAE_1"/>
</dbReference>
<dbReference type="STRING" id="180163.SAMN02745174_01354"/>
<evidence type="ECO:0000313" key="8">
    <source>
        <dbReference type="EMBL" id="SJZ71195.1"/>
    </source>
</evidence>
<protein>
    <submittedName>
        <fullName evidence="8">Uncharacterized membrane protein YgaE, UPF0421/DUF939 family</fullName>
    </submittedName>
</protein>
<evidence type="ECO:0000256" key="6">
    <source>
        <dbReference type="SAM" id="Phobius"/>
    </source>
</evidence>
<evidence type="ECO:0000256" key="2">
    <source>
        <dbReference type="ARBA" id="ARBA00022475"/>
    </source>
</evidence>
<dbReference type="InterPro" id="IPR038323">
    <property type="entry name" value="ArAE_1_C_sf"/>
</dbReference>
<keyword evidence="4 6" id="KW-1133">Transmembrane helix</keyword>
<feature type="domain" description="Putative aromatic acid exporter C-terminal" evidence="7">
    <location>
        <begin position="147"/>
        <end position="311"/>
    </location>
</feature>
<evidence type="ECO:0000256" key="5">
    <source>
        <dbReference type="ARBA" id="ARBA00023136"/>
    </source>
</evidence>
<name>A0A1T4MWN7_9FUSO</name>
<dbReference type="InterPro" id="IPR021062">
    <property type="entry name" value="ArAE_1_C"/>
</dbReference>
<dbReference type="RefSeq" id="WP_078693849.1">
    <property type="nucleotide sequence ID" value="NZ_FUWX01000009.1"/>
</dbReference>
<evidence type="ECO:0000313" key="9">
    <source>
        <dbReference type="Proteomes" id="UP000191153"/>
    </source>
</evidence>
<reference evidence="8 9" key="1">
    <citation type="submission" date="2017-02" db="EMBL/GenBank/DDBJ databases">
        <authorList>
            <person name="Peterson S.W."/>
        </authorList>
    </citation>
    <scope>NUCLEOTIDE SEQUENCE [LARGE SCALE GENOMIC DNA]</scope>
    <source>
        <strain evidence="8 9">ATCC 700028</strain>
    </source>
</reference>
<evidence type="ECO:0000259" key="7">
    <source>
        <dbReference type="Pfam" id="PF11728"/>
    </source>
</evidence>